<name>F6X3L7_CIOIN</name>
<keyword evidence="1" id="KW-0547">Nucleotide-binding</keyword>
<reference evidence="5" key="2">
    <citation type="submission" date="2025-08" db="UniProtKB">
        <authorList>
            <consortium name="Ensembl"/>
        </authorList>
    </citation>
    <scope>IDENTIFICATION</scope>
</reference>
<accession>F6X3L7</accession>
<comment type="similarity">
    <text evidence="3">Belongs to the KTI12 family.</text>
</comment>
<evidence type="ECO:0000256" key="2">
    <source>
        <dbReference type="ARBA" id="ARBA00022840"/>
    </source>
</evidence>
<reference evidence="6" key="1">
    <citation type="journal article" date="2002" name="Science">
        <title>The draft genome of Ciona intestinalis: insights into chordate and vertebrate origins.</title>
        <authorList>
            <person name="Dehal P."/>
            <person name="Satou Y."/>
            <person name="Campbell R.K."/>
            <person name="Chapman J."/>
            <person name="Degnan B."/>
            <person name="De Tomaso A."/>
            <person name="Davidson B."/>
            <person name="Di Gregorio A."/>
            <person name="Gelpke M."/>
            <person name="Goodstein D.M."/>
            <person name="Harafuji N."/>
            <person name="Hastings K.E."/>
            <person name="Ho I."/>
            <person name="Hotta K."/>
            <person name="Huang W."/>
            <person name="Kawashima T."/>
            <person name="Lemaire P."/>
            <person name="Martinez D."/>
            <person name="Meinertzhagen I.A."/>
            <person name="Necula S."/>
            <person name="Nonaka M."/>
            <person name="Putnam N."/>
            <person name="Rash S."/>
            <person name="Saiga H."/>
            <person name="Satake M."/>
            <person name="Terry A."/>
            <person name="Yamada L."/>
            <person name="Wang H.G."/>
            <person name="Awazu S."/>
            <person name="Azumi K."/>
            <person name="Boore J."/>
            <person name="Branno M."/>
            <person name="Chin-Bow S."/>
            <person name="DeSantis R."/>
            <person name="Doyle S."/>
            <person name="Francino P."/>
            <person name="Keys D.N."/>
            <person name="Haga S."/>
            <person name="Hayashi H."/>
            <person name="Hino K."/>
            <person name="Imai K.S."/>
            <person name="Inaba K."/>
            <person name="Kano S."/>
            <person name="Kobayashi K."/>
            <person name="Kobayashi M."/>
            <person name="Lee B.I."/>
            <person name="Makabe K.W."/>
            <person name="Manohar C."/>
            <person name="Matassi G."/>
            <person name="Medina M."/>
            <person name="Mochizuki Y."/>
            <person name="Mount S."/>
            <person name="Morishita T."/>
            <person name="Miura S."/>
            <person name="Nakayama A."/>
            <person name="Nishizaka S."/>
            <person name="Nomoto H."/>
            <person name="Ohta F."/>
            <person name="Oishi K."/>
            <person name="Rigoutsos I."/>
            <person name="Sano M."/>
            <person name="Sasaki A."/>
            <person name="Sasakura Y."/>
            <person name="Shoguchi E."/>
            <person name="Shin-i T."/>
            <person name="Spagnuolo A."/>
            <person name="Stainier D."/>
            <person name="Suzuki M.M."/>
            <person name="Tassy O."/>
            <person name="Takatori N."/>
            <person name="Tokuoka M."/>
            <person name="Yagi K."/>
            <person name="Yoshizaki F."/>
            <person name="Wada S."/>
            <person name="Zhang C."/>
            <person name="Hyatt P.D."/>
            <person name="Larimer F."/>
            <person name="Detter C."/>
            <person name="Doggett N."/>
            <person name="Glavina T."/>
            <person name="Hawkins T."/>
            <person name="Richardson P."/>
            <person name="Lucas S."/>
            <person name="Kohara Y."/>
            <person name="Levine M."/>
            <person name="Satoh N."/>
            <person name="Rokhsar D.S."/>
        </authorList>
    </citation>
    <scope>NUCLEOTIDE SEQUENCE [LARGE SCALE GENOMIC DNA]</scope>
</reference>
<reference evidence="5" key="3">
    <citation type="submission" date="2025-09" db="UniProtKB">
        <authorList>
            <consortium name="Ensembl"/>
        </authorList>
    </citation>
    <scope>IDENTIFICATION</scope>
</reference>
<organism evidence="5 6">
    <name type="scientific">Ciona intestinalis</name>
    <name type="common">Transparent sea squirt</name>
    <name type="synonym">Ascidia intestinalis</name>
    <dbReference type="NCBI Taxonomy" id="7719"/>
    <lineage>
        <taxon>Eukaryota</taxon>
        <taxon>Metazoa</taxon>
        <taxon>Chordata</taxon>
        <taxon>Tunicata</taxon>
        <taxon>Ascidiacea</taxon>
        <taxon>Phlebobranchia</taxon>
        <taxon>Cionidae</taxon>
        <taxon>Ciona</taxon>
    </lineage>
</organism>
<evidence type="ECO:0000313" key="6">
    <source>
        <dbReference type="Proteomes" id="UP000008144"/>
    </source>
</evidence>
<dbReference type="Gene3D" id="3.40.50.300">
    <property type="entry name" value="P-loop containing nucleotide triphosphate hydrolases"/>
    <property type="match status" value="1"/>
</dbReference>
<dbReference type="Ensembl" id="ENSCINT00000028186.2">
    <property type="protein sequence ID" value="ENSCINP00000027940.2"/>
    <property type="gene ID" value="ENSCING00000015963.2"/>
</dbReference>
<dbReference type="OrthoDB" id="9972657at2759"/>
<proteinExistence type="inferred from homology"/>
<dbReference type="GO" id="GO:0006357">
    <property type="term" value="P:regulation of transcription by RNA polymerase II"/>
    <property type="evidence" value="ECO:0007669"/>
    <property type="project" value="UniProtKB-ARBA"/>
</dbReference>
<dbReference type="GeneID" id="100184342"/>
<dbReference type="KEGG" id="cin:100184342"/>
<dbReference type="SUPFAM" id="SSF52540">
    <property type="entry name" value="P-loop containing nucleoside triphosphate hydrolases"/>
    <property type="match status" value="1"/>
</dbReference>
<dbReference type="GeneTree" id="ENSGT00390000002443"/>
<dbReference type="OMA" id="THSRWDK"/>
<dbReference type="FunFam" id="3.40.50.300:FF:000827">
    <property type="entry name" value="KTI12 chromatin-associated homolog"/>
    <property type="match status" value="1"/>
</dbReference>
<evidence type="ECO:0000256" key="4">
    <source>
        <dbReference type="ARBA" id="ARBA00026170"/>
    </source>
</evidence>
<gene>
    <name evidence="5" type="primary">LOC100184342</name>
</gene>
<dbReference type="GO" id="GO:0005524">
    <property type="term" value="F:ATP binding"/>
    <property type="evidence" value="ECO:0007669"/>
    <property type="project" value="UniProtKB-KW"/>
</dbReference>
<dbReference type="InterPro" id="IPR027417">
    <property type="entry name" value="P-loop_NTPase"/>
</dbReference>
<dbReference type="FunCoup" id="F6X3L7">
    <property type="interactions" value="94"/>
</dbReference>
<dbReference type="HOGENOM" id="CLU_027147_1_0_1"/>
<dbReference type="STRING" id="7719.ENSCINP00000027940"/>
<protein>
    <recommendedName>
        <fullName evidence="4">Protein KTI12 homolog</fullName>
    </recommendedName>
</protein>
<dbReference type="InterPro" id="IPR013641">
    <property type="entry name" value="KTI12/PSTK"/>
</dbReference>
<dbReference type="AlphaFoldDB" id="F6X3L7"/>
<evidence type="ECO:0000256" key="3">
    <source>
        <dbReference type="ARBA" id="ARBA00025768"/>
    </source>
</evidence>
<dbReference type="Proteomes" id="UP000008144">
    <property type="component" value="Unassembled WGS sequence"/>
</dbReference>
<keyword evidence="2" id="KW-0067">ATP-binding</keyword>
<sequence>MPLVVMCGGPCTGKTTRCGELNKYLNQHHPDVNVVVASDLNIVRDSVFADSRKEIETRGALKSAVERDVSDKNVVIVDSMNYIKGFRYELHCVSKYGRTTYCVIHCAASIQQIYQFNEQKKDGEKYSKEILDGLMQRFEAPNSMSRWDSPLFTINPDDKLPSQDICDAIFKTKKQKPNLSTQNPPLMSPTFVYEADKMLQSIGASILASQKTSGPGDVVSLPDTNETYTISDKLSVADMRRQRKQFLIYLRANPVSDIKQVPKMFLYFLSNSVS</sequence>
<evidence type="ECO:0000256" key="1">
    <source>
        <dbReference type="ARBA" id="ARBA00022741"/>
    </source>
</evidence>
<dbReference type="RefSeq" id="XP_026695236.1">
    <property type="nucleotide sequence ID" value="XM_026839435.1"/>
</dbReference>
<dbReference type="GO" id="GO:0002098">
    <property type="term" value="P:tRNA wobble uridine modification"/>
    <property type="evidence" value="ECO:0000318"/>
    <property type="project" value="GO_Central"/>
</dbReference>
<keyword evidence="6" id="KW-1185">Reference proteome</keyword>
<dbReference type="PANTHER" id="PTHR12435">
    <property type="match status" value="1"/>
</dbReference>
<evidence type="ECO:0000313" key="5">
    <source>
        <dbReference type="Ensembl" id="ENSCINP00000027940.2"/>
    </source>
</evidence>
<dbReference type="Pfam" id="PF08433">
    <property type="entry name" value="KTI12"/>
    <property type="match status" value="1"/>
</dbReference>
<accession>A0A1W2WET1</accession>
<dbReference type="InParanoid" id="F6X3L7"/>